<dbReference type="EMBL" id="FNNO01000014">
    <property type="protein sequence ID" value="SDX38362.1"/>
    <property type="molecule type" value="Genomic_DNA"/>
</dbReference>
<evidence type="ECO:0008006" key="4">
    <source>
        <dbReference type="Google" id="ProtNLM"/>
    </source>
</evidence>
<evidence type="ECO:0000256" key="1">
    <source>
        <dbReference type="SAM" id="SignalP"/>
    </source>
</evidence>
<evidence type="ECO:0000313" key="3">
    <source>
        <dbReference type="Proteomes" id="UP000198711"/>
    </source>
</evidence>
<feature type="signal peptide" evidence="1">
    <location>
        <begin position="1"/>
        <end position="22"/>
    </location>
</feature>
<gene>
    <name evidence="2" type="ORF">SAMN05444410_11499</name>
</gene>
<organism evidence="2 3">
    <name type="scientific">Hydrobacter penzbergensis</name>
    <dbReference type="NCBI Taxonomy" id="1235997"/>
    <lineage>
        <taxon>Bacteria</taxon>
        <taxon>Pseudomonadati</taxon>
        <taxon>Bacteroidota</taxon>
        <taxon>Chitinophagia</taxon>
        <taxon>Chitinophagales</taxon>
        <taxon>Chitinophagaceae</taxon>
        <taxon>Hydrobacter</taxon>
    </lineage>
</organism>
<dbReference type="RefSeq" id="WP_092725802.1">
    <property type="nucleotide sequence ID" value="NZ_FNNO01000014.1"/>
</dbReference>
<keyword evidence="3" id="KW-1185">Reference proteome</keyword>
<proteinExistence type="predicted"/>
<protein>
    <recommendedName>
        <fullName evidence="4">MetA-pathway of phenol degradation</fullName>
    </recommendedName>
</protein>
<dbReference type="AlphaFoldDB" id="A0A8X8IEQ5"/>
<feature type="chain" id="PRO_5036446421" description="MetA-pathway of phenol degradation" evidence="1">
    <location>
        <begin position="23"/>
        <end position="285"/>
    </location>
</feature>
<keyword evidence="1" id="KW-0732">Signal</keyword>
<name>A0A8X8IEQ5_9BACT</name>
<sequence>MKRIITKWLWLMAISLPVFSRAQEGPSAGSKQAPKNEFNAAINYQSYLHYFGRTDSLKSSGIFPTVGFRHKSGLYAQGNFIFVQNSAQPTTYTGATVEGGYRFPQSDHFSGNIFYTQFLYKDKSALVQSALKSQTGINLAYTNKILNINVGGDLKFSDKTDVGATFGLDHLFIITKGMMKNSAIAIDPSIYAYAGTQQFSNTYLQKENVFGFPVSQQNVTEHVTQFNILSYEASMPVVLVVGKFNAAVIPAYVMPQNLATVAGRPDLTERGQNMFYVTVSAGIRL</sequence>
<accession>A0A8X8IEQ5</accession>
<dbReference type="Proteomes" id="UP000198711">
    <property type="component" value="Unassembled WGS sequence"/>
</dbReference>
<evidence type="ECO:0000313" key="2">
    <source>
        <dbReference type="EMBL" id="SDX38362.1"/>
    </source>
</evidence>
<reference evidence="2 3" key="1">
    <citation type="submission" date="2016-10" db="EMBL/GenBank/DDBJ databases">
        <authorList>
            <person name="Varghese N."/>
            <person name="Submissions S."/>
        </authorList>
    </citation>
    <scope>NUCLEOTIDE SEQUENCE [LARGE SCALE GENOMIC DNA]</scope>
    <source>
        <strain evidence="2 3">DSM 25353</strain>
    </source>
</reference>
<comment type="caution">
    <text evidence="2">The sequence shown here is derived from an EMBL/GenBank/DDBJ whole genome shotgun (WGS) entry which is preliminary data.</text>
</comment>